<evidence type="ECO:0000256" key="1">
    <source>
        <dbReference type="ARBA" id="ARBA00004903"/>
    </source>
</evidence>
<dbReference type="InterPro" id="IPR017925">
    <property type="entry name" value="DHFR_CS"/>
</dbReference>
<sequence length="185" mass="20146">MIALIWAQARDTAGRPVIGAGGDIPWRVAEDFTRFRTLTTGHPVVMGRRTWDSLPRRPLPGRTNVVVTRQPDWRPDDDGAVVTAGAPEATAVVVATTLDEALDGATQAPGGDLVWIIGGAEIYGQALAVADRLEVTEIDLVVDGDAFAPAIDPVHWHEGQHGHGDWVSPARPESPRYRFRTYVRR</sequence>
<dbReference type="SUPFAM" id="SSF53597">
    <property type="entry name" value="Dihydrofolate reductase-like"/>
    <property type="match status" value="1"/>
</dbReference>
<dbReference type="PROSITE" id="PS51330">
    <property type="entry name" value="DHFR_2"/>
    <property type="match status" value="1"/>
</dbReference>
<keyword evidence="11" id="KW-1185">Reference proteome</keyword>
<protein>
    <recommendedName>
        <fullName evidence="3 7">Dihydrofolate reductase</fullName>
        <ecNumber evidence="3 7">1.5.1.3</ecNumber>
    </recommendedName>
</protein>
<dbReference type="PROSITE" id="PS00075">
    <property type="entry name" value="DHFR_1"/>
    <property type="match status" value="1"/>
</dbReference>
<evidence type="ECO:0000313" key="10">
    <source>
        <dbReference type="EMBL" id="ACZ31847.1"/>
    </source>
</evidence>
<accession>D1BYH5</accession>
<dbReference type="PRINTS" id="PR00070">
    <property type="entry name" value="DHFR"/>
</dbReference>
<dbReference type="STRING" id="446471.Xcel_2833"/>
<dbReference type="OrthoDB" id="9804315at2"/>
<evidence type="ECO:0000259" key="9">
    <source>
        <dbReference type="PROSITE" id="PS51330"/>
    </source>
</evidence>
<dbReference type="InterPro" id="IPR024072">
    <property type="entry name" value="DHFR-like_dom_sf"/>
</dbReference>
<evidence type="ECO:0000256" key="2">
    <source>
        <dbReference type="ARBA" id="ARBA00009539"/>
    </source>
</evidence>
<dbReference type="EMBL" id="CP001821">
    <property type="protein sequence ID" value="ACZ31847.1"/>
    <property type="molecule type" value="Genomic_DNA"/>
</dbReference>
<dbReference type="KEGG" id="xce:Xcel_2833"/>
<dbReference type="GO" id="GO:0046452">
    <property type="term" value="P:dihydrofolate metabolic process"/>
    <property type="evidence" value="ECO:0007669"/>
    <property type="project" value="TreeGrafter"/>
</dbReference>
<dbReference type="CDD" id="cd00209">
    <property type="entry name" value="DHFR"/>
    <property type="match status" value="1"/>
</dbReference>
<dbReference type="PANTHER" id="PTHR48069">
    <property type="entry name" value="DIHYDROFOLATE REDUCTASE"/>
    <property type="match status" value="1"/>
</dbReference>
<evidence type="ECO:0000256" key="6">
    <source>
        <dbReference type="ARBA" id="ARBA00023002"/>
    </source>
</evidence>
<comment type="similarity">
    <text evidence="2 7 8">Belongs to the dihydrofolate reductase family.</text>
</comment>
<dbReference type="PIRSF" id="PIRSF000194">
    <property type="entry name" value="DHFR"/>
    <property type="match status" value="1"/>
</dbReference>
<proteinExistence type="inferred from homology"/>
<dbReference type="GO" id="GO:0005829">
    <property type="term" value="C:cytosol"/>
    <property type="evidence" value="ECO:0007669"/>
    <property type="project" value="TreeGrafter"/>
</dbReference>
<evidence type="ECO:0000256" key="3">
    <source>
        <dbReference type="ARBA" id="ARBA00012856"/>
    </source>
</evidence>
<organism evidence="10 11">
    <name type="scientific">Xylanimonas cellulosilytica (strain DSM 15894 / JCM 12276 / CECT 5975 / KCTC 9989 / LMG 20990 / NBRC 107835 / XIL07)</name>
    <dbReference type="NCBI Taxonomy" id="446471"/>
    <lineage>
        <taxon>Bacteria</taxon>
        <taxon>Bacillati</taxon>
        <taxon>Actinomycetota</taxon>
        <taxon>Actinomycetes</taxon>
        <taxon>Micrococcales</taxon>
        <taxon>Promicromonosporaceae</taxon>
        <taxon>Xylanimonas</taxon>
    </lineage>
</organism>
<evidence type="ECO:0000256" key="4">
    <source>
        <dbReference type="ARBA" id="ARBA00022563"/>
    </source>
</evidence>
<gene>
    <name evidence="10" type="ordered locus">Xcel_2833</name>
</gene>
<dbReference type="RefSeq" id="WP_012879589.1">
    <property type="nucleotide sequence ID" value="NC_013530.1"/>
</dbReference>
<evidence type="ECO:0000313" key="11">
    <source>
        <dbReference type="Proteomes" id="UP000002255"/>
    </source>
</evidence>
<evidence type="ECO:0000256" key="8">
    <source>
        <dbReference type="RuleBase" id="RU004474"/>
    </source>
</evidence>
<evidence type="ECO:0000256" key="5">
    <source>
        <dbReference type="ARBA" id="ARBA00022857"/>
    </source>
</evidence>
<comment type="pathway">
    <text evidence="1 7">Cofactor biosynthesis; tetrahydrofolate biosynthesis; 5,6,7,8-tetrahydrofolate from 7,8-dihydrofolate: step 1/1.</text>
</comment>
<dbReference type="GO" id="GO:0046655">
    <property type="term" value="P:folic acid metabolic process"/>
    <property type="evidence" value="ECO:0007669"/>
    <property type="project" value="TreeGrafter"/>
</dbReference>
<reference evidence="11" key="1">
    <citation type="submission" date="2009-11" db="EMBL/GenBank/DDBJ databases">
        <title>The complete chromosome of Xylanimonas cellulosilytica DSM 15894.</title>
        <authorList>
            <consortium name="US DOE Joint Genome Institute (JGI-PGF)"/>
            <person name="Lucas S."/>
            <person name="Copeland A."/>
            <person name="Lapidus A."/>
            <person name="Glavina del Rio T."/>
            <person name="Dalin E."/>
            <person name="Tice H."/>
            <person name="Bruce D."/>
            <person name="Goodwin L."/>
            <person name="Pitluck S."/>
            <person name="Kyrpides N."/>
            <person name="Mavromatis K."/>
            <person name="Ivanova N."/>
            <person name="Mikhailova N."/>
            <person name="Foster B."/>
            <person name="Clum A."/>
            <person name="Brettin T."/>
            <person name="Detter J.C."/>
            <person name="Han C."/>
            <person name="Larimer F."/>
            <person name="Land M."/>
            <person name="Hauser L."/>
            <person name="Markowitz V."/>
            <person name="Cheng J.F."/>
            <person name="Hugenholtz P."/>
            <person name="Woyke T."/>
            <person name="Wu D."/>
            <person name="Gehrich-Schroeter G."/>
            <person name="Schneider S."/>
            <person name="Pukall S.R."/>
            <person name="Klenk H.P."/>
            <person name="Eisen J.A."/>
        </authorList>
    </citation>
    <scope>NUCLEOTIDE SEQUENCE [LARGE SCALE GENOMIC DNA]</scope>
    <source>
        <strain evidence="11">DSM 15894 / CECT 5975 / LMG 20990 / XIL07</strain>
    </source>
</reference>
<dbReference type="GO" id="GO:0004146">
    <property type="term" value="F:dihydrofolate reductase activity"/>
    <property type="evidence" value="ECO:0007669"/>
    <property type="project" value="UniProtKB-EC"/>
</dbReference>
<feature type="domain" description="DHFR" evidence="9">
    <location>
        <begin position="1"/>
        <end position="184"/>
    </location>
</feature>
<dbReference type="UniPathway" id="UPA00077">
    <property type="reaction ID" value="UER00158"/>
</dbReference>
<dbReference type="GO" id="GO:0006730">
    <property type="term" value="P:one-carbon metabolic process"/>
    <property type="evidence" value="ECO:0007669"/>
    <property type="project" value="UniProtKB-KW"/>
</dbReference>
<evidence type="ECO:0000256" key="7">
    <source>
        <dbReference type="PIRNR" id="PIRNR000194"/>
    </source>
</evidence>
<dbReference type="eggNOG" id="COG0262">
    <property type="taxonomic scope" value="Bacteria"/>
</dbReference>
<keyword evidence="5 7" id="KW-0521">NADP</keyword>
<comment type="function">
    <text evidence="7">Key enzyme in folate metabolism. Catalyzes an essential reaction for de novo glycine and purine synthesis, and for DNA precursor synthesis.</text>
</comment>
<dbReference type="InterPro" id="IPR012259">
    <property type="entry name" value="DHFR"/>
</dbReference>
<dbReference type="HOGENOM" id="CLU_043966_5_0_11"/>
<reference evidence="10 11" key="2">
    <citation type="journal article" date="2010" name="Stand. Genomic Sci.">
        <title>Complete genome sequence of Xylanimonas cellulosilytica type strain (XIL07).</title>
        <authorList>
            <person name="Foster B."/>
            <person name="Pukall R."/>
            <person name="Abt B."/>
            <person name="Nolan M."/>
            <person name="Glavina Del Rio T."/>
            <person name="Chen F."/>
            <person name="Lucas S."/>
            <person name="Tice H."/>
            <person name="Pitluck S."/>
            <person name="Cheng J.-F."/>
            <person name="Chertkov O."/>
            <person name="Brettin T."/>
            <person name="Han C."/>
            <person name="Detter J.C."/>
            <person name="Bruce D."/>
            <person name="Goodwin L."/>
            <person name="Ivanova N."/>
            <person name="Mavromatis K."/>
            <person name="Pati A."/>
            <person name="Mikhailova N."/>
            <person name="Chen A."/>
            <person name="Palaniappan K."/>
            <person name="Land M."/>
            <person name="Hauser L."/>
            <person name="Chang Y.-J."/>
            <person name="Jeffries C.D."/>
            <person name="Chain P."/>
            <person name="Rohde M."/>
            <person name="Goeker M."/>
            <person name="Bristow J."/>
            <person name="Eisen J.A."/>
            <person name="Markowitz V."/>
            <person name="Hugenholtz P."/>
            <person name="Kyrpides N.C."/>
            <person name="Klenk H.-P."/>
            <person name="Lapidus A."/>
        </authorList>
    </citation>
    <scope>NUCLEOTIDE SEQUENCE [LARGE SCALE GENOMIC DNA]</scope>
    <source>
        <strain evidence="11">DSM 15894 / CECT 5975 / LMG 20990 / XIL07</strain>
    </source>
</reference>
<keyword evidence="4 7" id="KW-0554">One-carbon metabolism</keyword>
<name>D1BYH5_XYLCX</name>
<dbReference type="PANTHER" id="PTHR48069:SF3">
    <property type="entry name" value="DIHYDROFOLATE REDUCTASE"/>
    <property type="match status" value="1"/>
</dbReference>
<dbReference type="GO" id="GO:0050661">
    <property type="term" value="F:NADP binding"/>
    <property type="evidence" value="ECO:0007669"/>
    <property type="project" value="InterPro"/>
</dbReference>
<dbReference type="Gene3D" id="3.40.430.10">
    <property type="entry name" value="Dihydrofolate Reductase, subunit A"/>
    <property type="match status" value="1"/>
</dbReference>
<dbReference type="InterPro" id="IPR001796">
    <property type="entry name" value="DHFR_dom"/>
</dbReference>
<dbReference type="EC" id="1.5.1.3" evidence="3 7"/>
<dbReference type="GO" id="GO:0046654">
    <property type="term" value="P:tetrahydrofolate biosynthetic process"/>
    <property type="evidence" value="ECO:0007669"/>
    <property type="project" value="UniProtKB-UniPathway"/>
</dbReference>
<dbReference type="Proteomes" id="UP000002255">
    <property type="component" value="Chromosome"/>
</dbReference>
<keyword evidence="6 7" id="KW-0560">Oxidoreductase</keyword>
<dbReference type="AlphaFoldDB" id="D1BYH5"/>
<comment type="catalytic activity">
    <reaction evidence="7">
        <text>(6S)-5,6,7,8-tetrahydrofolate + NADP(+) = 7,8-dihydrofolate + NADPH + H(+)</text>
        <dbReference type="Rhea" id="RHEA:15009"/>
        <dbReference type="ChEBI" id="CHEBI:15378"/>
        <dbReference type="ChEBI" id="CHEBI:57451"/>
        <dbReference type="ChEBI" id="CHEBI:57453"/>
        <dbReference type="ChEBI" id="CHEBI:57783"/>
        <dbReference type="ChEBI" id="CHEBI:58349"/>
        <dbReference type="EC" id="1.5.1.3"/>
    </reaction>
</comment>
<dbReference type="Pfam" id="PF00186">
    <property type="entry name" value="DHFR_1"/>
    <property type="match status" value="1"/>
</dbReference>